<dbReference type="PROSITE" id="PS51808">
    <property type="entry name" value="CHCH"/>
    <property type="match status" value="1"/>
</dbReference>
<dbReference type="EMBL" id="JAUYZG010000014">
    <property type="protein sequence ID" value="KAK2889362.1"/>
    <property type="molecule type" value="Genomic_DNA"/>
</dbReference>
<evidence type="ECO:0000256" key="1">
    <source>
        <dbReference type="ARBA" id="ARBA00004569"/>
    </source>
</evidence>
<dbReference type="InterPro" id="IPR039289">
    <property type="entry name" value="CHCHD4"/>
</dbReference>
<reference evidence="9" key="1">
    <citation type="submission" date="2023-08" db="EMBL/GenBank/DDBJ databases">
        <title>Chromosome-level Genome Assembly of mud carp (Cirrhinus molitorella).</title>
        <authorList>
            <person name="Liu H."/>
        </authorList>
    </citation>
    <scope>NUCLEOTIDE SEQUENCE</scope>
    <source>
        <strain evidence="9">Prfri</strain>
        <tissue evidence="9">Muscle</tissue>
    </source>
</reference>
<evidence type="ECO:0000256" key="8">
    <source>
        <dbReference type="ARBA" id="ARBA00023284"/>
    </source>
</evidence>
<keyword evidence="3" id="KW-0653">Protein transport</keyword>
<dbReference type="GO" id="GO:0005758">
    <property type="term" value="C:mitochondrial intermembrane space"/>
    <property type="evidence" value="ECO:0007669"/>
    <property type="project" value="UniProtKB-SubCell"/>
</dbReference>
<evidence type="ECO:0000313" key="9">
    <source>
        <dbReference type="EMBL" id="KAK2889362.1"/>
    </source>
</evidence>
<keyword evidence="10" id="KW-1185">Reference proteome</keyword>
<comment type="caution">
    <text evidence="9">The sequence shown here is derived from an EMBL/GenBank/DDBJ whole genome shotgun (WGS) entry which is preliminary data.</text>
</comment>
<keyword evidence="4" id="KW-0560">Oxidoreductase</keyword>
<keyword evidence="5" id="KW-0811">Translocation</keyword>
<dbReference type="GO" id="GO:0015035">
    <property type="term" value="F:protein-disulfide reductase activity"/>
    <property type="evidence" value="ECO:0007669"/>
    <property type="project" value="InterPro"/>
</dbReference>
<dbReference type="AlphaFoldDB" id="A0AA88TMX7"/>
<evidence type="ECO:0000256" key="6">
    <source>
        <dbReference type="ARBA" id="ARBA00023128"/>
    </source>
</evidence>
<keyword evidence="8" id="KW-0676">Redox-active center</keyword>
<dbReference type="PANTHER" id="PTHR21622:SF0">
    <property type="entry name" value="COILED-COIL-HELIX-COILED-COIL-HELIX DOMAIN CONTAINING 4"/>
    <property type="match status" value="1"/>
</dbReference>
<evidence type="ECO:0000256" key="5">
    <source>
        <dbReference type="ARBA" id="ARBA00023010"/>
    </source>
</evidence>
<comment type="subcellular location">
    <subcellularLocation>
        <location evidence="1">Mitochondrion intermembrane space</location>
    </subcellularLocation>
</comment>
<accession>A0AA88TMX7</accession>
<evidence type="ECO:0000256" key="7">
    <source>
        <dbReference type="ARBA" id="ARBA00023157"/>
    </source>
</evidence>
<name>A0AA88TMX7_9TELE</name>
<dbReference type="Proteomes" id="UP001187343">
    <property type="component" value="Unassembled WGS sequence"/>
</dbReference>
<evidence type="ECO:0000256" key="4">
    <source>
        <dbReference type="ARBA" id="ARBA00023002"/>
    </source>
</evidence>
<keyword evidence="7" id="KW-1015">Disulfide bond</keyword>
<dbReference type="Gene3D" id="1.10.287.2900">
    <property type="match status" value="1"/>
</dbReference>
<proteinExistence type="predicted"/>
<dbReference type="PANTHER" id="PTHR21622">
    <property type="entry name" value="COILED-COIL-HELIX-COILED-COIL-HELIX DOMAIN CONTAINING 4"/>
    <property type="match status" value="1"/>
</dbReference>
<protein>
    <submittedName>
        <fullName evidence="9">Uncharacterized protein</fullName>
    </submittedName>
</protein>
<organism evidence="9 10">
    <name type="scientific">Cirrhinus molitorella</name>
    <name type="common">mud carp</name>
    <dbReference type="NCBI Taxonomy" id="172907"/>
    <lineage>
        <taxon>Eukaryota</taxon>
        <taxon>Metazoa</taxon>
        <taxon>Chordata</taxon>
        <taxon>Craniata</taxon>
        <taxon>Vertebrata</taxon>
        <taxon>Euteleostomi</taxon>
        <taxon>Actinopterygii</taxon>
        <taxon>Neopterygii</taxon>
        <taxon>Teleostei</taxon>
        <taxon>Ostariophysi</taxon>
        <taxon>Cypriniformes</taxon>
        <taxon>Cyprinidae</taxon>
        <taxon>Labeoninae</taxon>
        <taxon>Labeonini</taxon>
        <taxon>Cirrhinus</taxon>
    </lineage>
</organism>
<evidence type="ECO:0000313" key="10">
    <source>
        <dbReference type="Proteomes" id="UP001187343"/>
    </source>
</evidence>
<dbReference type="GO" id="GO:0045041">
    <property type="term" value="P:protein import into mitochondrial intermembrane space"/>
    <property type="evidence" value="ECO:0007669"/>
    <property type="project" value="InterPro"/>
</dbReference>
<keyword evidence="2" id="KW-0813">Transport</keyword>
<keyword evidence="6" id="KW-0496">Mitochondrion</keyword>
<evidence type="ECO:0000256" key="2">
    <source>
        <dbReference type="ARBA" id="ARBA00022448"/>
    </source>
</evidence>
<evidence type="ECO:0000256" key="3">
    <source>
        <dbReference type="ARBA" id="ARBA00022927"/>
    </source>
</evidence>
<sequence length="152" mass="16798">MTAINGEGKDQVIFVTKEEHEIPSTVKLVEEDVNEDYEEKGLILSSGEINWDCPCLGGMASGVCGEQFKTAFTCFHNSQEEIKGSDCLDQFRSMQECFRQHPELFPQEDDLQSANPGSDAEPNDSPSISDFSTSKESDPETNDMHSQLPVAS</sequence>
<gene>
    <name evidence="9" type="ORF">Q8A67_014737</name>
</gene>